<proteinExistence type="inferred from homology"/>
<keyword evidence="7 9" id="KW-0472">Membrane</keyword>
<gene>
    <name evidence="11" type="ordered locus">Ilyop_2928</name>
</gene>
<organism evidence="11 12">
    <name type="scientific">Ilyobacter polytropus (strain ATCC 51220 / DSM 2926 / LMG 16218 / CuHBu1)</name>
    <dbReference type="NCBI Taxonomy" id="572544"/>
    <lineage>
        <taxon>Bacteria</taxon>
        <taxon>Fusobacteriati</taxon>
        <taxon>Fusobacteriota</taxon>
        <taxon>Fusobacteriia</taxon>
        <taxon>Fusobacteriales</taxon>
        <taxon>Fusobacteriaceae</taxon>
        <taxon>Ilyobacter</taxon>
    </lineage>
</organism>
<comment type="subcellular location">
    <subcellularLocation>
        <location evidence="1">Cell inner membrane</location>
        <topology evidence="1">Multi-pass membrane protein</topology>
    </subcellularLocation>
</comment>
<dbReference type="InterPro" id="IPR007387">
    <property type="entry name" value="TRAP_DctQ"/>
</dbReference>
<dbReference type="Proteomes" id="UP000006875">
    <property type="component" value="Plasmid pILYOP02"/>
</dbReference>
<dbReference type="GO" id="GO:0022857">
    <property type="term" value="F:transmembrane transporter activity"/>
    <property type="evidence" value="ECO:0007669"/>
    <property type="project" value="TreeGrafter"/>
</dbReference>
<comment type="similarity">
    <text evidence="8">Belongs to the TRAP transporter small permease family.</text>
</comment>
<dbReference type="GO" id="GO:0005886">
    <property type="term" value="C:plasma membrane"/>
    <property type="evidence" value="ECO:0007669"/>
    <property type="project" value="UniProtKB-SubCell"/>
</dbReference>
<geneLocation type="plasmid" evidence="11 12">
    <name>pILYOP02</name>
</geneLocation>
<dbReference type="Pfam" id="PF04290">
    <property type="entry name" value="DctQ"/>
    <property type="match status" value="1"/>
</dbReference>
<dbReference type="PANTHER" id="PTHR35011:SF2">
    <property type="entry name" value="2,3-DIKETO-L-GULONATE TRAP TRANSPORTER SMALL PERMEASE PROTEIN YIAM"/>
    <property type="match status" value="1"/>
</dbReference>
<dbReference type="HOGENOM" id="CLU_086356_9_2_0"/>
<keyword evidence="2" id="KW-0813">Transport</keyword>
<reference evidence="11 12" key="1">
    <citation type="journal article" date="2010" name="Stand. Genomic Sci.">
        <title>Complete genome sequence of Ilyobacter polytropus type strain (CuHbu1).</title>
        <authorList>
            <person name="Sikorski J."/>
            <person name="Chertkov O."/>
            <person name="Lapidus A."/>
            <person name="Nolan M."/>
            <person name="Lucas S."/>
            <person name="Del Rio T.G."/>
            <person name="Tice H."/>
            <person name="Cheng J.F."/>
            <person name="Tapia R."/>
            <person name="Han C."/>
            <person name="Goodwin L."/>
            <person name="Pitluck S."/>
            <person name="Liolios K."/>
            <person name="Ivanova N."/>
            <person name="Mavromatis K."/>
            <person name="Mikhailova N."/>
            <person name="Pati A."/>
            <person name="Chen A."/>
            <person name="Palaniappan K."/>
            <person name="Land M."/>
            <person name="Hauser L."/>
            <person name="Chang Y.J."/>
            <person name="Jeffries C.D."/>
            <person name="Brambilla E."/>
            <person name="Yasawong M."/>
            <person name="Rohde M."/>
            <person name="Pukall R."/>
            <person name="Spring S."/>
            <person name="Goker M."/>
            <person name="Woyke T."/>
            <person name="Bristow J."/>
            <person name="Eisen J.A."/>
            <person name="Markowitz V."/>
            <person name="Hugenholtz P."/>
            <person name="Kyrpides N.C."/>
            <person name="Klenk H.P."/>
        </authorList>
    </citation>
    <scope>NUCLEOTIDE SEQUENCE [LARGE SCALE GENOMIC DNA]</scope>
    <source>
        <strain evidence="12">ATCC 51220 / DSM 2926 / LMG 16218 / CuHBu1</strain>
        <plasmid evidence="12">pILYOP02</plasmid>
    </source>
</reference>
<keyword evidence="6 9" id="KW-1133">Transmembrane helix</keyword>
<feature type="domain" description="Tripartite ATP-independent periplasmic transporters DctQ component" evidence="10">
    <location>
        <begin position="23"/>
        <end position="151"/>
    </location>
</feature>
<accession>E3HE53</accession>
<name>E3HE53_ILYPC</name>
<dbReference type="PANTHER" id="PTHR35011">
    <property type="entry name" value="2,3-DIKETO-L-GULONATE TRAP TRANSPORTER SMALL PERMEASE PROTEIN YIAM"/>
    <property type="match status" value="1"/>
</dbReference>
<evidence type="ECO:0000259" key="10">
    <source>
        <dbReference type="Pfam" id="PF04290"/>
    </source>
</evidence>
<evidence type="ECO:0000256" key="2">
    <source>
        <dbReference type="ARBA" id="ARBA00022448"/>
    </source>
</evidence>
<dbReference type="EMBL" id="CP002283">
    <property type="protein sequence ID" value="ADO84665.1"/>
    <property type="molecule type" value="Genomic_DNA"/>
</dbReference>
<sequence>MNKIKLILDKLIQLFCISLMVLMTVLVSWQVFTRYIFNKPSAMTEQLSQYLFVWLVLYGAAYVFGQRDHMKIVFVKEKLPFKFEIMADIIQEILITIFTLGIMVYGGQLSTMKQMGQLDASLQIPIGVVYSAIPISGIFIIFYALCNIRELYFIKYKKSKLGEDKLWT</sequence>
<dbReference type="KEGG" id="ipo:Ilyop_2928"/>
<dbReference type="RefSeq" id="WP_013389316.1">
    <property type="nucleotide sequence ID" value="NC_014634.1"/>
</dbReference>
<feature type="transmembrane region" description="Helical" evidence="9">
    <location>
        <begin position="12"/>
        <end position="32"/>
    </location>
</feature>
<evidence type="ECO:0000256" key="7">
    <source>
        <dbReference type="ARBA" id="ARBA00023136"/>
    </source>
</evidence>
<dbReference type="InterPro" id="IPR055348">
    <property type="entry name" value="DctQ"/>
</dbReference>
<keyword evidence="3" id="KW-1003">Cell membrane</keyword>
<keyword evidence="5 9" id="KW-0812">Transmembrane</keyword>
<protein>
    <submittedName>
        <fullName evidence="11">Tripartite ATP-independent periplasmic transporter DctQ component</fullName>
    </submittedName>
</protein>
<dbReference type="AlphaFoldDB" id="E3HE53"/>
<evidence type="ECO:0000256" key="5">
    <source>
        <dbReference type="ARBA" id="ARBA00022692"/>
    </source>
</evidence>
<dbReference type="eggNOG" id="COG3090">
    <property type="taxonomic scope" value="Bacteria"/>
</dbReference>
<evidence type="ECO:0000256" key="8">
    <source>
        <dbReference type="ARBA" id="ARBA00038436"/>
    </source>
</evidence>
<feature type="transmembrane region" description="Helical" evidence="9">
    <location>
        <begin position="85"/>
        <end position="106"/>
    </location>
</feature>
<keyword evidence="11" id="KW-0614">Plasmid</keyword>
<evidence type="ECO:0000313" key="12">
    <source>
        <dbReference type="Proteomes" id="UP000006875"/>
    </source>
</evidence>
<feature type="transmembrane region" description="Helical" evidence="9">
    <location>
        <begin position="47"/>
        <end position="64"/>
    </location>
</feature>
<evidence type="ECO:0000256" key="1">
    <source>
        <dbReference type="ARBA" id="ARBA00004429"/>
    </source>
</evidence>
<evidence type="ECO:0000256" key="9">
    <source>
        <dbReference type="SAM" id="Phobius"/>
    </source>
</evidence>
<feature type="transmembrane region" description="Helical" evidence="9">
    <location>
        <begin position="126"/>
        <end position="148"/>
    </location>
</feature>
<keyword evidence="4" id="KW-0997">Cell inner membrane</keyword>
<evidence type="ECO:0000256" key="4">
    <source>
        <dbReference type="ARBA" id="ARBA00022519"/>
    </source>
</evidence>
<evidence type="ECO:0000256" key="3">
    <source>
        <dbReference type="ARBA" id="ARBA00022475"/>
    </source>
</evidence>
<dbReference type="OrthoDB" id="9814265at2"/>
<evidence type="ECO:0000313" key="11">
    <source>
        <dbReference type="EMBL" id="ADO84665.1"/>
    </source>
</evidence>
<dbReference type="GO" id="GO:0015740">
    <property type="term" value="P:C4-dicarboxylate transport"/>
    <property type="evidence" value="ECO:0007669"/>
    <property type="project" value="TreeGrafter"/>
</dbReference>
<keyword evidence="12" id="KW-1185">Reference proteome</keyword>
<evidence type="ECO:0000256" key="6">
    <source>
        <dbReference type="ARBA" id="ARBA00022989"/>
    </source>
</evidence>